<organism evidence="2 3">
    <name type="scientific">Patella caerulea</name>
    <name type="common">Rayed Mediterranean limpet</name>
    <dbReference type="NCBI Taxonomy" id="87958"/>
    <lineage>
        <taxon>Eukaryota</taxon>
        <taxon>Metazoa</taxon>
        <taxon>Spiralia</taxon>
        <taxon>Lophotrochozoa</taxon>
        <taxon>Mollusca</taxon>
        <taxon>Gastropoda</taxon>
        <taxon>Patellogastropoda</taxon>
        <taxon>Patelloidea</taxon>
        <taxon>Patellidae</taxon>
        <taxon>Patella</taxon>
    </lineage>
</organism>
<feature type="region of interest" description="Disordered" evidence="1">
    <location>
        <begin position="1"/>
        <end position="119"/>
    </location>
</feature>
<feature type="compositionally biased region" description="Polar residues" evidence="1">
    <location>
        <begin position="74"/>
        <end position="99"/>
    </location>
</feature>
<reference evidence="2 3" key="1">
    <citation type="submission" date="2024-01" db="EMBL/GenBank/DDBJ databases">
        <title>The genome of the rayed Mediterranean limpet Patella caerulea (Linnaeus, 1758).</title>
        <authorList>
            <person name="Anh-Thu Weber A."/>
            <person name="Halstead-Nussloch G."/>
        </authorList>
    </citation>
    <scope>NUCLEOTIDE SEQUENCE [LARGE SCALE GENOMIC DNA]</scope>
    <source>
        <strain evidence="2">AATW-2023a</strain>
        <tissue evidence="2">Whole specimen</tissue>
    </source>
</reference>
<dbReference type="Pfam" id="PF15389">
    <property type="entry name" value="DUF4612"/>
    <property type="match status" value="1"/>
</dbReference>
<sequence length="152" mass="17181">MFVQCLRDMGCGRSKYNSGSIIDDQDIKDSTRKKSHKQLERKENKEPVKPINSKGGSAAKKDKLTSKKTEKIENSPTKSQNPWINGSSQSPKLDSSNGFKSDRLTAESRSKTAFKDRQLTGNKTNVQITGSQLEFFRMLDERIEQGKDYSDE</sequence>
<gene>
    <name evidence="2" type="ORF">SNE40_021326</name>
</gene>
<name>A0AAN8GIL7_PATCE</name>
<feature type="compositionally biased region" description="Basic and acidic residues" evidence="1">
    <location>
        <begin position="25"/>
        <end position="48"/>
    </location>
</feature>
<dbReference type="InterPro" id="IPR027967">
    <property type="entry name" value="DUF4612"/>
</dbReference>
<feature type="compositionally biased region" description="Basic and acidic residues" evidence="1">
    <location>
        <begin position="100"/>
        <end position="118"/>
    </location>
</feature>
<proteinExistence type="predicted"/>
<protein>
    <submittedName>
        <fullName evidence="2">Uncharacterized protein</fullName>
    </submittedName>
</protein>
<keyword evidence="3" id="KW-1185">Reference proteome</keyword>
<dbReference type="EMBL" id="JAZGQO010000018">
    <property type="protein sequence ID" value="KAK6167249.1"/>
    <property type="molecule type" value="Genomic_DNA"/>
</dbReference>
<dbReference type="Proteomes" id="UP001347796">
    <property type="component" value="Unassembled WGS sequence"/>
</dbReference>
<feature type="compositionally biased region" description="Basic and acidic residues" evidence="1">
    <location>
        <begin position="59"/>
        <end position="73"/>
    </location>
</feature>
<evidence type="ECO:0000313" key="3">
    <source>
        <dbReference type="Proteomes" id="UP001347796"/>
    </source>
</evidence>
<accession>A0AAN8GIL7</accession>
<comment type="caution">
    <text evidence="2">The sequence shown here is derived from an EMBL/GenBank/DDBJ whole genome shotgun (WGS) entry which is preliminary data.</text>
</comment>
<evidence type="ECO:0000256" key="1">
    <source>
        <dbReference type="SAM" id="MobiDB-lite"/>
    </source>
</evidence>
<evidence type="ECO:0000313" key="2">
    <source>
        <dbReference type="EMBL" id="KAK6167249.1"/>
    </source>
</evidence>
<dbReference type="AlphaFoldDB" id="A0AAN8GIL7"/>